<feature type="region of interest" description="Disordered" evidence="1">
    <location>
        <begin position="417"/>
        <end position="436"/>
    </location>
</feature>
<dbReference type="WBParaSite" id="PSU_v2.g1403.t1">
    <property type="protein sequence ID" value="PSU_v2.g1403.t1"/>
    <property type="gene ID" value="PSU_v2.g1403"/>
</dbReference>
<dbReference type="AlphaFoldDB" id="A0A914Y5I4"/>
<feature type="compositionally biased region" description="Polar residues" evidence="1">
    <location>
        <begin position="17"/>
        <end position="36"/>
    </location>
</feature>
<evidence type="ECO:0000256" key="1">
    <source>
        <dbReference type="SAM" id="MobiDB-lite"/>
    </source>
</evidence>
<protein>
    <submittedName>
        <fullName evidence="3">Uncharacterized protein</fullName>
    </submittedName>
</protein>
<reference evidence="3" key="1">
    <citation type="submission" date="2022-11" db="UniProtKB">
        <authorList>
            <consortium name="WormBaseParasite"/>
        </authorList>
    </citation>
    <scope>IDENTIFICATION</scope>
</reference>
<accession>A0A914Y5I4</accession>
<organism evidence="2 3">
    <name type="scientific">Panagrolaimus superbus</name>
    <dbReference type="NCBI Taxonomy" id="310955"/>
    <lineage>
        <taxon>Eukaryota</taxon>
        <taxon>Metazoa</taxon>
        <taxon>Ecdysozoa</taxon>
        <taxon>Nematoda</taxon>
        <taxon>Chromadorea</taxon>
        <taxon>Rhabditida</taxon>
        <taxon>Tylenchina</taxon>
        <taxon>Panagrolaimomorpha</taxon>
        <taxon>Panagrolaimoidea</taxon>
        <taxon>Panagrolaimidae</taxon>
        <taxon>Panagrolaimus</taxon>
    </lineage>
</organism>
<sequence>MAANRKPRVSGPKPEMSDTSTTDPPAENNGESSSYRRTLHRVSDGPPIIEAEAEREETRSAQKKAVNKKMENIRLKKILKRQHGPSSSEDSEPVPQQRDPFDDSDDIHRVNIIDDDYVAGFPTSHYLHFSEVNNPKPSPEKSNVPKVTVQKAARMFVTSKLTVAQYKALDSDHYPSYYKIEQFLIELKKKLMDQYNDGLANAILNYFNSLEGYDLEKVRINFGIDKVFTLPIVKWEMKPLVYKAEALPVQIYIVQQNIPIRRFVPPVVHILISGVVSIVDFSKKNGNGREKALFDELDKIKAKYHQGTSDFTGPTCRKILKHFVDNPLINGYCIDALRKFAKIQSYAGAVDLTDEQIDELETAIKEFFELINTNYPGLTGKKTKLHVLKHHVIPFVREFKSWGKFSEQSLESIHHVKNETDRRIPGTSQAMKEKKR</sequence>
<dbReference type="Proteomes" id="UP000887577">
    <property type="component" value="Unplaced"/>
</dbReference>
<proteinExistence type="predicted"/>
<keyword evidence="2" id="KW-1185">Reference proteome</keyword>
<feature type="region of interest" description="Disordered" evidence="1">
    <location>
        <begin position="1"/>
        <end position="106"/>
    </location>
</feature>
<evidence type="ECO:0000313" key="3">
    <source>
        <dbReference type="WBParaSite" id="PSU_v2.g1403.t1"/>
    </source>
</evidence>
<evidence type="ECO:0000313" key="2">
    <source>
        <dbReference type="Proteomes" id="UP000887577"/>
    </source>
</evidence>
<name>A0A914Y5I4_9BILA</name>